<protein>
    <submittedName>
        <fullName evidence="2">Type I restriction and modification enzyme subunit R-like protein</fullName>
    </submittedName>
</protein>
<evidence type="ECO:0000259" key="1">
    <source>
        <dbReference type="Pfam" id="PF13588"/>
    </source>
</evidence>
<dbReference type="EMBL" id="RBIQ01000008">
    <property type="protein sequence ID" value="RKR13189.1"/>
    <property type="molecule type" value="Genomic_DNA"/>
</dbReference>
<comment type="caution">
    <text evidence="2">The sequence shown here is derived from an EMBL/GenBank/DDBJ whole genome shotgun (WGS) entry which is preliminary data.</text>
</comment>
<dbReference type="OrthoDB" id="9790377at2"/>
<name>A0A495E9C6_9FLAO</name>
<dbReference type="RefSeq" id="WP_121066885.1">
    <property type="nucleotide sequence ID" value="NZ_RBIQ01000008.1"/>
</dbReference>
<evidence type="ECO:0000313" key="2">
    <source>
        <dbReference type="EMBL" id="RKR13189.1"/>
    </source>
</evidence>
<accession>A0A495E9C6</accession>
<feature type="domain" description="Type I restriction enzyme R protein N-terminal" evidence="1">
    <location>
        <begin position="35"/>
        <end position="144"/>
    </location>
</feature>
<dbReference type="AlphaFoldDB" id="A0A495E9C6"/>
<dbReference type="InterPro" id="IPR029464">
    <property type="entry name" value="HSDR_N"/>
</dbReference>
<keyword evidence="3" id="KW-1185">Reference proteome</keyword>
<dbReference type="Proteomes" id="UP000269412">
    <property type="component" value="Unassembled WGS sequence"/>
</dbReference>
<proteinExistence type="predicted"/>
<organism evidence="2 3">
    <name type="scientific">Maribacter vaceletii</name>
    <dbReference type="NCBI Taxonomy" id="1206816"/>
    <lineage>
        <taxon>Bacteria</taxon>
        <taxon>Pseudomonadati</taxon>
        <taxon>Bacteroidota</taxon>
        <taxon>Flavobacteriia</taxon>
        <taxon>Flavobacteriales</taxon>
        <taxon>Flavobacteriaceae</taxon>
        <taxon>Maribacter</taxon>
    </lineage>
</organism>
<evidence type="ECO:0000313" key="3">
    <source>
        <dbReference type="Proteomes" id="UP000269412"/>
    </source>
</evidence>
<dbReference type="Pfam" id="PF13588">
    <property type="entry name" value="HSDR_N_2"/>
    <property type="match status" value="1"/>
</dbReference>
<gene>
    <name evidence="2" type="ORF">CLV91_1904</name>
</gene>
<reference evidence="2 3" key="1">
    <citation type="submission" date="2018-10" db="EMBL/GenBank/DDBJ databases">
        <title>Genomic Encyclopedia of Archaeal and Bacterial Type Strains, Phase II (KMG-II): from individual species to whole genera.</title>
        <authorList>
            <person name="Goeker M."/>
        </authorList>
    </citation>
    <scope>NUCLEOTIDE SEQUENCE [LARGE SCALE GENOMIC DNA]</scope>
    <source>
        <strain evidence="2 3">DSM 25230</strain>
    </source>
</reference>
<sequence>MLPLNFKKYNFRFKNSENKVQIFDVVRKKFVQLQPEEWVRQHVIHFLVEEKKYPLSLINVEKQLTINSLKKRYDIVIFNSDGSIELLVECKAPKIKITQNTFDQIATYNMQLNANFLMVTNGLQHLYCKMNFIEEKYSFLRQIPDFSR</sequence>